<accession>A0A4Y2WSG8</accession>
<gene>
    <name evidence="1" type="ORF">AVEN_157304_1</name>
</gene>
<comment type="caution">
    <text evidence="1">The sequence shown here is derived from an EMBL/GenBank/DDBJ whole genome shotgun (WGS) entry which is preliminary data.</text>
</comment>
<evidence type="ECO:0000313" key="2">
    <source>
        <dbReference type="Proteomes" id="UP000499080"/>
    </source>
</evidence>
<evidence type="ECO:0000313" key="1">
    <source>
        <dbReference type="EMBL" id="GBO40159.1"/>
    </source>
</evidence>
<dbReference type="Proteomes" id="UP000499080">
    <property type="component" value="Unassembled WGS sequence"/>
</dbReference>
<name>A0A4Y2WSG8_ARAVE</name>
<keyword evidence="2" id="KW-1185">Reference proteome</keyword>
<organism evidence="1 2">
    <name type="scientific">Araneus ventricosus</name>
    <name type="common">Orbweaver spider</name>
    <name type="synonym">Epeira ventricosa</name>
    <dbReference type="NCBI Taxonomy" id="182803"/>
    <lineage>
        <taxon>Eukaryota</taxon>
        <taxon>Metazoa</taxon>
        <taxon>Ecdysozoa</taxon>
        <taxon>Arthropoda</taxon>
        <taxon>Chelicerata</taxon>
        <taxon>Arachnida</taxon>
        <taxon>Araneae</taxon>
        <taxon>Araneomorphae</taxon>
        <taxon>Entelegynae</taxon>
        <taxon>Araneoidea</taxon>
        <taxon>Araneidae</taxon>
        <taxon>Araneus</taxon>
    </lineage>
</organism>
<dbReference type="AlphaFoldDB" id="A0A4Y2WSG8"/>
<protein>
    <submittedName>
        <fullName evidence="1">Uncharacterized protein</fullName>
    </submittedName>
</protein>
<reference evidence="1 2" key="1">
    <citation type="journal article" date="2019" name="Sci. Rep.">
        <title>Orb-weaving spider Araneus ventricosus genome elucidates the spidroin gene catalogue.</title>
        <authorList>
            <person name="Kono N."/>
            <person name="Nakamura H."/>
            <person name="Ohtoshi R."/>
            <person name="Moran D.A.P."/>
            <person name="Shinohara A."/>
            <person name="Yoshida Y."/>
            <person name="Fujiwara M."/>
            <person name="Mori M."/>
            <person name="Tomita M."/>
            <person name="Arakawa K."/>
        </authorList>
    </citation>
    <scope>NUCLEOTIDE SEQUENCE [LARGE SCALE GENOMIC DNA]</scope>
</reference>
<proteinExistence type="predicted"/>
<dbReference type="EMBL" id="BGPR01065336">
    <property type="protein sequence ID" value="GBO40159.1"/>
    <property type="molecule type" value="Genomic_DNA"/>
</dbReference>
<sequence length="99" mass="11443">MRHAWILSNNMQVLQIFRDNKESTFFQALLREKDHGCLGVMPRLRNRRVPGSKPNSTEDSPYMWAWFMLNLTSGVKRPPAGVVWKFREGDVNSGVAPIR</sequence>